<evidence type="ECO:0000313" key="2">
    <source>
        <dbReference type="Proteomes" id="UP000177506"/>
    </source>
</evidence>
<dbReference type="Proteomes" id="UP000177506">
    <property type="component" value="Unassembled WGS sequence"/>
</dbReference>
<protein>
    <submittedName>
        <fullName evidence="1">Uncharacterized protein</fullName>
    </submittedName>
</protein>
<accession>A0A1G1SRX7</accession>
<sequence length="158" mass="18222">MQHATADFYYDGGDDFAPFGNDTGSDLLRNIEEWYRERRAGDKSVTWLRNLIKAWGFDTAYLDCVEQGQIEAIKYTEHYSSSNEVLDQAVIATVFGQFKIAGKADKEIYNMATNAFRRQRHLANLAKEETQWNLYDEYVAKLNIMEADLAEMANKKAR</sequence>
<organism evidence="1 2">
    <name type="scientific">Hymenobacter coccineus</name>
    <dbReference type="NCBI Taxonomy" id="1908235"/>
    <lineage>
        <taxon>Bacteria</taxon>
        <taxon>Pseudomonadati</taxon>
        <taxon>Bacteroidota</taxon>
        <taxon>Cytophagia</taxon>
        <taxon>Cytophagales</taxon>
        <taxon>Hymenobacteraceae</taxon>
        <taxon>Hymenobacter</taxon>
    </lineage>
</organism>
<dbReference type="EMBL" id="MDZA01000449">
    <property type="protein sequence ID" value="OGX81380.1"/>
    <property type="molecule type" value="Genomic_DNA"/>
</dbReference>
<name>A0A1G1SRX7_9BACT</name>
<dbReference type="AlphaFoldDB" id="A0A1G1SRX7"/>
<comment type="caution">
    <text evidence="1">The sequence shown here is derived from an EMBL/GenBank/DDBJ whole genome shotgun (WGS) entry which is preliminary data.</text>
</comment>
<evidence type="ECO:0000313" key="1">
    <source>
        <dbReference type="EMBL" id="OGX81380.1"/>
    </source>
</evidence>
<gene>
    <name evidence="1" type="ORF">BEN49_15545</name>
</gene>
<keyword evidence="2" id="KW-1185">Reference proteome</keyword>
<proteinExistence type="predicted"/>
<reference evidence="1 2" key="1">
    <citation type="submission" date="2016-08" db="EMBL/GenBank/DDBJ databases">
        <title>Hymenobacter coccineus sp. nov., Hymenobacter lapidarius sp. nov. and Hymenobacter glacialis sp. nov., isolated from Antarctic soil.</title>
        <authorList>
            <person name="Sedlacek I."/>
            <person name="Kralova S."/>
            <person name="Kyrova K."/>
            <person name="Maslanova I."/>
            <person name="Stankova E."/>
            <person name="Vrbovska V."/>
            <person name="Nemec M."/>
            <person name="Bartak M."/>
            <person name="Svec P."/>
            <person name="Busse H.-J."/>
            <person name="Pantucek R."/>
        </authorList>
    </citation>
    <scope>NUCLEOTIDE SEQUENCE [LARGE SCALE GENOMIC DNA]</scope>
    <source>
        <strain evidence="1 2">CCM 8649</strain>
    </source>
</reference>